<evidence type="ECO:0000313" key="4">
    <source>
        <dbReference type="RefSeq" id="XP_030377741.1"/>
    </source>
</evidence>
<keyword evidence="3" id="KW-1185">Reference proteome</keyword>
<protein>
    <submittedName>
        <fullName evidence="4">Dynein light chain roadblock-type 2 isoform X2</fullName>
    </submittedName>
</protein>
<dbReference type="GeneID" id="115626495"/>
<dbReference type="PANTHER" id="PTHR10779">
    <property type="entry name" value="DYNEIN LIGHT CHAIN ROADBLOCK"/>
    <property type="match status" value="1"/>
</dbReference>
<dbReference type="InterPro" id="IPR004942">
    <property type="entry name" value="Roadblock/LAMTOR2_dom"/>
</dbReference>
<evidence type="ECO:0000313" key="3">
    <source>
        <dbReference type="Proteomes" id="UP000504634"/>
    </source>
</evidence>
<organism evidence="3 4">
    <name type="scientific">Drosophila lebanonensis</name>
    <name type="common">Fruit fly</name>
    <name type="synonym">Scaptodrosophila lebanonensis</name>
    <dbReference type="NCBI Taxonomy" id="7225"/>
    <lineage>
        <taxon>Eukaryota</taxon>
        <taxon>Metazoa</taxon>
        <taxon>Ecdysozoa</taxon>
        <taxon>Arthropoda</taxon>
        <taxon>Hexapoda</taxon>
        <taxon>Insecta</taxon>
        <taxon>Pterygota</taxon>
        <taxon>Neoptera</taxon>
        <taxon>Endopterygota</taxon>
        <taxon>Diptera</taxon>
        <taxon>Brachycera</taxon>
        <taxon>Muscomorpha</taxon>
        <taxon>Ephydroidea</taxon>
        <taxon>Drosophilidae</taxon>
        <taxon>Scaptodrosophila</taxon>
    </lineage>
</organism>
<dbReference type="AlphaFoldDB" id="A0A6J2TME5"/>
<sequence length="106" mass="11399">MSSSASSNNVEAIFQRLMKLPGIIGAILVDSNGNPVKTSLDASVSMLYAGRMGQLIHMARSMKHEILVAQEGNYMVIVVQCSEVLDEARRSITSRAVAANVSPARH</sequence>
<evidence type="ECO:0000259" key="2">
    <source>
        <dbReference type="SMART" id="SM00960"/>
    </source>
</evidence>
<dbReference type="Gene3D" id="3.30.450.30">
    <property type="entry name" value="Dynein light chain 2a, cytoplasmic"/>
    <property type="match status" value="1"/>
</dbReference>
<evidence type="ECO:0000256" key="1">
    <source>
        <dbReference type="ARBA" id="ARBA00007191"/>
    </source>
</evidence>
<gene>
    <name evidence="4" type="primary">LOC115626495</name>
</gene>
<dbReference type="SUPFAM" id="SSF103196">
    <property type="entry name" value="Roadblock/LC7 domain"/>
    <property type="match status" value="1"/>
</dbReference>
<proteinExistence type="inferred from homology"/>
<comment type="similarity">
    <text evidence="1">Belongs to the GAMAD family.</text>
</comment>
<name>A0A6J2TME5_DROLE</name>
<accession>A0A6J2TME5</accession>
<feature type="domain" description="Roadblock/LAMTOR2" evidence="2">
    <location>
        <begin position="10"/>
        <end position="80"/>
    </location>
</feature>
<dbReference type="SMART" id="SM00960">
    <property type="entry name" value="Robl_LC7"/>
    <property type="match status" value="1"/>
</dbReference>
<reference evidence="4" key="1">
    <citation type="submission" date="2025-08" db="UniProtKB">
        <authorList>
            <consortium name="RefSeq"/>
        </authorList>
    </citation>
    <scope>IDENTIFICATION</scope>
    <source>
        <strain evidence="4">11010-0011.00</strain>
        <tissue evidence="4">Whole body</tissue>
    </source>
</reference>
<dbReference type="RefSeq" id="XP_030377741.1">
    <property type="nucleotide sequence ID" value="XM_030521881.1"/>
</dbReference>
<dbReference type="Proteomes" id="UP000504634">
    <property type="component" value="Unplaced"/>
</dbReference>